<protein>
    <submittedName>
        <fullName evidence="3">Uncharacterized protein</fullName>
    </submittedName>
</protein>
<keyword evidence="4" id="KW-1185">Reference proteome</keyword>
<keyword evidence="2" id="KW-0472">Membrane</keyword>
<feature type="compositionally biased region" description="Basic residues" evidence="1">
    <location>
        <begin position="73"/>
        <end position="82"/>
    </location>
</feature>
<keyword evidence="2" id="KW-0812">Transmembrane</keyword>
<evidence type="ECO:0000256" key="2">
    <source>
        <dbReference type="SAM" id="Phobius"/>
    </source>
</evidence>
<feature type="transmembrane region" description="Helical" evidence="2">
    <location>
        <begin position="6"/>
        <end position="26"/>
    </location>
</feature>
<feature type="region of interest" description="Disordered" evidence="1">
    <location>
        <begin position="58"/>
        <end position="82"/>
    </location>
</feature>
<evidence type="ECO:0000313" key="4">
    <source>
        <dbReference type="Proteomes" id="UP001066276"/>
    </source>
</evidence>
<evidence type="ECO:0000313" key="3">
    <source>
        <dbReference type="EMBL" id="KAJ1083006.1"/>
    </source>
</evidence>
<evidence type="ECO:0000256" key="1">
    <source>
        <dbReference type="SAM" id="MobiDB-lite"/>
    </source>
</evidence>
<keyword evidence="2" id="KW-1133">Transmembrane helix</keyword>
<comment type="caution">
    <text evidence="3">The sequence shown here is derived from an EMBL/GenBank/DDBJ whole genome shotgun (WGS) entry which is preliminary data.</text>
</comment>
<dbReference type="AlphaFoldDB" id="A0AAV7KU34"/>
<sequence length="82" mass="8752">MPPAFLPVVILGAVGCMEVYFMMCPIRRRSQNGGREGRLTRELRLGLAGNILQGAPGAAPGTYRSGGQARAIGARRRDRSAP</sequence>
<proteinExistence type="predicted"/>
<name>A0AAV7KU34_PLEWA</name>
<gene>
    <name evidence="3" type="ORF">NDU88_003167</name>
</gene>
<reference evidence="3" key="1">
    <citation type="journal article" date="2022" name="bioRxiv">
        <title>Sequencing and chromosome-scale assembly of the giantPleurodeles waltlgenome.</title>
        <authorList>
            <person name="Brown T."/>
            <person name="Elewa A."/>
            <person name="Iarovenko S."/>
            <person name="Subramanian E."/>
            <person name="Araus A.J."/>
            <person name="Petzold A."/>
            <person name="Susuki M."/>
            <person name="Suzuki K.-i.T."/>
            <person name="Hayashi T."/>
            <person name="Toyoda A."/>
            <person name="Oliveira C."/>
            <person name="Osipova E."/>
            <person name="Leigh N.D."/>
            <person name="Simon A."/>
            <person name="Yun M.H."/>
        </authorList>
    </citation>
    <scope>NUCLEOTIDE SEQUENCE</scope>
    <source>
        <strain evidence="3">20211129_DDA</strain>
        <tissue evidence="3">Liver</tissue>
    </source>
</reference>
<dbReference type="EMBL" id="JANPWB010000016">
    <property type="protein sequence ID" value="KAJ1083006.1"/>
    <property type="molecule type" value="Genomic_DNA"/>
</dbReference>
<organism evidence="3 4">
    <name type="scientific">Pleurodeles waltl</name>
    <name type="common">Iberian ribbed newt</name>
    <dbReference type="NCBI Taxonomy" id="8319"/>
    <lineage>
        <taxon>Eukaryota</taxon>
        <taxon>Metazoa</taxon>
        <taxon>Chordata</taxon>
        <taxon>Craniata</taxon>
        <taxon>Vertebrata</taxon>
        <taxon>Euteleostomi</taxon>
        <taxon>Amphibia</taxon>
        <taxon>Batrachia</taxon>
        <taxon>Caudata</taxon>
        <taxon>Salamandroidea</taxon>
        <taxon>Salamandridae</taxon>
        <taxon>Pleurodelinae</taxon>
        <taxon>Pleurodeles</taxon>
    </lineage>
</organism>
<dbReference type="Proteomes" id="UP001066276">
    <property type="component" value="Chromosome 12"/>
</dbReference>
<accession>A0AAV7KU34</accession>